<dbReference type="Proteomes" id="UP000321397">
    <property type="component" value="Chromosome"/>
</dbReference>
<evidence type="ECO:0000313" key="2">
    <source>
        <dbReference type="EMBL" id="BBM50165.1"/>
    </source>
</evidence>
<evidence type="ECO:0000313" key="4">
    <source>
        <dbReference type="Proteomes" id="UP000070483"/>
    </source>
</evidence>
<accession>A0A133ZW06</accession>
<evidence type="ECO:0000313" key="5">
    <source>
        <dbReference type="Proteomes" id="UP000321397"/>
    </source>
</evidence>
<dbReference type="RefSeq" id="WP_156436701.1">
    <property type="nucleotide sequence ID" value="NZ_AP019834.1"/>
</dbReference>
<protein>
    <submittedName>
        <fullName evidence="3">Uncharacterized protein</fullName>
    </submittedName>
</protein>
<dbReference type="EMBL" id="AP019834">
    <property type="protein sequence ID" value="BBM47859.1"/>
    <property type="molecule type" value="Genomic_DNA"/>
</dbReference>
<proteinExistence type="predicted"/>
<dbReference type="AlphaFoldDB" id="A0A133ZW06"/>
<name>A0A133ZW06_9FUSO</name>
<reference evidence="4" key="2">
    <citation type="submission" date="2016-01" db="EMBL/GenBank/DDBJ databases">
        <authorList>
            <person name="Mitreva M."/>
            <person name="Pepin K.H."/>
            <person name="Mihindukulasuriya K.A."/>
            <person name="Fulton R."/>
            <person name="Fronick C."/>
            <person name="O'Laughlin M."/>
            <person name="Miner T."/>
            <person name="Herter B."/>
            <person name="Rosa B.A."/>
            <person name="Cordes M."/>
            <person name="Tomlinson C."/>
            <person name="Wollam A."/>
            <person name="Palsikar V.B."/>
            <person name="Mardis E.R."/>
            <person name="Wilson R.K."/>
        </authorList>
    </citation>
    <scope>NUCLEOTIDE SEQUENCE [LARGE SCALE GENOMIC DNA]</scope>
    <source>
        <strain evidence="4">KA00185</strain>
    </source>
</reference>
<dbReference type="Proteomes" id="UP000321501">
    <property type="component" value="Chromosome"/>
</dbReference>
<gene>
    <name evidence="3" type="ORF">HMPREF3180_02285</name>
    <name evidence="1" type="ORF">JMUB3933_1360</name>
    <name evidence="2" type="ORF">JMUB3934_1462</name>
</gene>
<keyword evidence="4" id="KW-1185">Reference proteome</keyword>
<sequence length="49" mass="6160">MRDLRKEIRKINEEIGKEELNTKSPYFQYLYKRFADLQIELDDYEFELK</sequence>
<reference evidence="3" key="1">
    <citation type="submission" date="2016-01" db="EMBL/GenBank/DDBJ databases">
        <authorList>
            <person name="Oliw E.H."/>
        </authorList>
    </citation>
    <scope>NUCLEOTIDE SEQUENCE [LARGE SCALE GENOMIC DNA]</scope>
    <source>
        <strain evidence="3">KA00185</strain>
    </source>
</reference>
<evidence type="ECO:0000313" key="3">
    <source>
        <dbReference type="EMBL" id="KXB59623.1"/>
    </source>
</evidence>
<organism evidence="3 4">
    <name type="scientific">Leptotrichia wadei</name>
    <dbReference type="NCBI Taxonomy" id="157687"/>
    <lineage>
        <taxon>Bacteria</taxon>
        <taxon>Fusobacteriati</taxon>
        <taxon>Fusobacteriota</taxon>
        <taxon>Fusobacteriia</taxon>
        <taxon>Fusobacteriales</taxon>
        <taxon>Leptotrichiaceae</taxon>
        <taxon>Leptotrichia</taxon>
    </lineage>
</organism>
<dbReference type="Proteomes" id="UP000070483">
    <property type="component" value="Unassembled WGS sequence"/>
</dbReference>
<reference evidence="2 6" key="4">
    <citation type="submission" date="2019-07" db="EMBL/GenBank/DDBJ databases">
        <title>Complete Genome Sequence of Leptotrichia wadei Strain JMUB3934.</title>
        <authorList>
            <person name="Watanabe S."/>
            <person name="Cui L."/>
        </authorList>
    </citation>
    <scope>NUCLEOTIDE SEQUENCE [LARGE SCALE GENOMIC DNA]</scope>
    <source>
        <strain evidence="2 6">JMUB3934</strain>
    </source>
</reference>
<evidence type="ECO:0000313" key="6">
    <source>
        <dbReference type="Proteomes" id="UP000321501"/>
    </source>
</evidence>
<dbReference type="EMBL" id="AP019835">
    <property type="protein sequence ID" value="BBM50165.1"/>
    <property type="molecule type" value="Genomic_DNA"/>
</dbReference>
<dbReference type="EMBL" id="LSDD01000169">
    <property type="protein sequence ID" value="KXB59623.1"/>
    <property type="molecule type" value="Genomic_DNA"/>
</dbReference>
<reference evidence="1 5" key="3">
    <citation type="submission" date="2019-07" db="EMBL/GenBank/DDBJ databases">
        <title>Complete Genome Sequence of Leptotrichia wadei Strain JMUB3933.</title>
        <authorList>
            <person name="Watanabe S."/>
            <person name="Cui L."/>
        </authorList>
    </citation>
    <scope>NUCLEOTIDE SEQUENCE [LARGE SCALE GENOMIC DNA]</scope>
    <source>
        <strain evidence="1 5">JMUB3933</strain>
    </source>
</reference>
<dbReference type="PATRIC" id="fig|157687.3.peg.2289"/>
<evidence type="ECO:0000313" key="1">
    <source>
        <dbReference type="EMBL" id="BBM47859.1"/>
    </source>
</evidence>